<organism evidence="1 2">
    <name type="scientific">Diphasiastrum complanatum</name>
    <name type="common">Issler's clubmoss</name>
    <name type="synonym">Lycopodium complanatum</name>
    <dbReference type="NCBI Taxonomy" id="34168"/>
    <lineage>
        <taxon>Eukaryota</taxon>
        <taxon>Viridiplantae</taxon>
        <taxon>Streptophyta</taxon>
        <taxon>Embryophyta</taxon>
        <taxon>Tracheophyta</taxon>
        <taxon>Lycopodiopsida</taxon>
        <taxon>Lycopodiales</taxon>
        <taxon>Lycopodiaceae</taxon>
        <taxon>Lycopodioideae</taxon>
        <taxon>Diphasiastrum</taxon>
    </lineage>
</organism>
<keyword evidence="2" id="KW-1185">Reference proteome</keyword>
<dbReference type="Proteomes" id="UP001162992">
    <property type="component" value="Chromosome 13"/>
</dbReference>
<gene>
    <name evidence="1" type="ORF">O6H91_13G014900</name>
</gene>
<evidence type="ECO:0000313" key="1">
    <source>
        <dbReference type="EMBL" id="KAJ7532698.1"/>
    </source>
</evidence>
<sequence>METVGKGRSGSDAMTGFVKASTELLPGAKVLKDLTEPLPGSDAIGQSYDVFGYYANPKSVMKELFDFAPQKEMSLEGHTWLLSTDFIYYSIRDTEMQTVSLRTKDAYTTELATSVKLSGSYGFFSASVESDFSQSFSDETDSTYTSVRANVNKWKLSLRDDIEGLRSKVKPSFKQALATMDAVQLFDTYGTHYVSEGLVGGRADYVATTKTSAFTSDIKISAVAEASYATTAGGQVSAEYKKHVDTFRENSSTRLYAIGGSALPSITDTATYNAWLTSIDTRPVFCGFTYQSLRPIWELADSTQRQDILKIATEKYVPARITRPAIVDLQIIVSDNYWENPPYGYTKIGYDLNANAGGKYIFLCYKQQKISVAGSTADPEPVTDLYVAYGDDSNPYVPPGYTKINKDLNTGSGGKYIYLCYTKDPSKAESGLPIRGIRVIGGENQNIVAPYGFTKINVDLNMGAKGDWIFFCYSRHLD</sequence>
<dbReference type="EMBL" id="CM055104">
    <property type="protein sequence ID" value="KAJ7532698.1"/>
    <property type="molecule type" value="Genomic_DNA"/>
</dbReference>
<name>A0ACC2BSG0_DIPCM</name>
<proteinExistence type="predicted"/>
<evidence type="ECO:0000313" key="2">
    <source>
        <dbReference type="Proteomes" id="UP001162992"/>
    </source>
</evidence>
<reference evidence="2" key="1">
    <citation type="journal article" date="2024" name="Proc. Natl. Acad. Sci. U.S.A.">
        <title>Extraordinary preservation of gene collinearity over three hundred million years revealed in homosporous lycophytes.</title>
        <authorList>
            <person name="Li C."/>
            <person name="Wickell D."/>
            <person name="Kuo L.Y."/>
            <person name="Chen X."/>
            <person name="Nie B."/>
            <person name="Liao X."/>
            <person name="Peng D."/>
            <person name="Ji J."/>
            <person name="Jenkins J."/>
            <person name="Williams M."/>
            <person name="Shu S."/>
            <person name="Plott C."/>
            <person name="Barry K."/>
            <person name="Rajasekar S."/>
            <person name="Grimwood J."/>
            <person name="Han X."/>
            <person name="Sun S."/>
            <person name="Hou Z."/>
            <person name="He W."/>
            <person name="Dai G."/>
            <person name="Sun C."/>
            <person name="Schmutz J."/>
            <person name="Leebens-Mack J.H."/>
            <person name="Li F.W."/>
            <person name="Wang L."/>
        </authorList>
    </citation>
    <scope>NUCLEOTIDE SEQUENCE [LARGE SCALE GENOMIC DNA]</scope>
    <source>
        <strain evidence="2">cv. PW_Plant_1</strain>
    </source>
</reference>
<protein>
    <submittedName>
        <fullName evidence="1">Uncharacterized protein</fullName>
    </submittedName>
</protein>
<comment type="caution">
    <text evidence="1">The sequence shown here is derived from an EMBL/GenBank/DDBJ whole genome shotgun (WGS) entry which is preliminary data.</text>
</comment>
<accession>A0ACC2BSG0</accession>